<keyword evidence="2" id="KW-0812">Transmembrane</keyword>
<dbReference type="Pfam" id="PF00041">
    <property type="entry name" value="fn3"/>
    <property type="match status" value="5"/>
</dbReference>
<dbReference type="CDD" id="cd00063">
    <property type="entry name" value="FN3"/>
    <property type="match status" value="7"/>
</dbReference>
<dbReference type="InterPro" id="IPR011042">
    <property type="entry name" value="6-blade_b-propeller_TolB-like"/>
</dbReference>
<sequence>MYCVSYCVNSTAERLTKKELSCVLGCTDAKTKYLSNLRKLLGIPPAPALLADSKEATSVKLEWNFPDAKTARLNCYVQWKYEQSAAWQYCQNFTWDQKHNVFLVNNLQPYTKYMFRIALILGNHDHNWEPVYSSPSLVISTRASGVPASPPTNVRATPVDSTSISISWEPGPFPHGPLLSYVLRITDNHPSGVHSEVKDVPPDTKFYLARNMKSSTDYSIEVQMRNSYGLGPAAITTVSTPAEPQVKNTEEPVLILGTEYSVVELAYIFGEPVTLYTSAVPLRGIGIHIDKKLIFTSDAGGFVSRMSLEQDSGQHKTDILKPQNLDFRPLDLTVDWLSDQLYILGEVKDQVSRYIINRCNLDGSGLTVAYAGLSKKPFSVQIDPFSGYLFWTIQDYNSGGLYRLDISDISNGIKHDVKITKILNETELGAFTIDHNYFKLLVSYQRQNTIMSVSLTGQVNKDLRQTVTNSQLQKVVSLATADGKFYWTNGNVVFNEEYHREDDRYYHNTIPNLTNGVFKKVLVNLPSAQPWPVPMNPPKHLQAIFGRNLAKTRWQPPELLGLQGKGAWQNWSYEISITDVNSETSITHKNINTTFFTINNLKENTEYILKVAAYTTAGKGPWSSEFRGTTLIQSKNPMILWSAAEGLLKSNAAGENVETVIHRSRMRNLHFTDITWFKDQIYLVTNDSNVYRYNLTSRKQERLVDIDSVGSIAIDWIGKKLYWSNPKQQLIVRGNLNGAQQEPLLTALAKELNIDSIKAYLYWTTGIKVECAHLNGVDKIEYHDVHFFSGKQVMGLTLDIDQKFVYWIVRGSEGSNLYKAPMQGYWNNKKLTVEKVSSLKESNMQGPLCYFHKRLLWLQDDKNAAISDLSGTNIATISRKNIWGLNMVYIVDASLHTLPDDISPWTELNVIPEIINKGSVKVTGSSESFNVINTTTPSIKYWRKIAPFTPLNVTIRAFTYWGMSPQVRAEIFSPPSTPSAPTNLRAYVIHENKTPHDNNYVSLIFRWNYPLNPNGVLQGFKVRCWYMENDVEMDICGEDTVIEATETQYNVTELADNEIYYFEVQAFTEIGSGAVSSPISVNSSHEWPLPTLLVASLDSIFIDDIDANQSHPLVNDITTPIELGYLMKENNLFWINKKARTLDLYWVETSDGLRYKLMQSNVDGTDVRSFFSEHHHKKRDLEDPEKRCTCPFIPEVSSTFTTDHSDINIKPLLIFIDPYTQNVISTDKDGCFCNIIANHTIVSDRFPLERIKSDFGTLYWTNPSQGLLYALKRKEANLLTKAVKVSDIVIYGQHMQPYPSKECLSPKQHDNFTVTLISKTADSLHLKMPDIVIHENCFNFSMASVVYTLYYRKHNDEHLDCSDVKCDHIVTFDKDVEISGLKPFTKYVVSVTVSNYFTENSNILIGPSSVFQTAPGVPSKPRNVSAFIINPTLAKVHWLPPEQLNGLAVYYEIHWQTEGALSGVRQKGEQSVTDPHSIDNDTSTLETHLYKLSPNETYIVWVRAYSETNESSNDSDRVQITTYPEPASIILINKTAYFMNLSWEITQNIENYTIEYAPITSNEWNQTKTIEKNDYVLINIENLRPKSQYKFRLILLYENDTELYMWPSDSRFTFETLGDRPTRPGMPIIQYVKPNMYKVWWEASKDNGAPIELYKLEAKVLLVYRNKRSTNRTVPWFNSSPSVEMEEPEWETVYNGTDTSWIISGLNDKQKYAFRVSAFNTHGWSDNSEESNEFDLDEAARLAEKPNPMKLIIIATTVPISICLFVILAFSYCEYLRHNLMLKCWEFEPEKRPTFKYCLEVLENLHRKTLRNPTTGAHEGQYISTVPE</sequence>
<feature type="domain" description="Fibronectin type-III" evidence="3">
    <location>
        <begin position="150"/>
        <end position="244"/>
    </location>
</feature>
<gene>
    <name evidence="4" type="ORF">NQ318_020975</name>
</gene>
<feature type="transmembrane region" description="Helical" evidence="2">
    <location>
        <begin position="1751"/>
        <end position="1773"/>
    </location>
</feature>
<keyword evidence="2" id="KW-0472">Membrane</keyword>
<evidence type="ECO:0000313" key="5">
    <source>
        <dbReference type="Proteomes" id="UP001162162"/>
    </source>
</evidence>
<feature type="domain" description="Fibronectin type-III" evidence="3">
    <location>
        <begin position="44"/>
        <end position="144"/>
    </location>
</feature>
<dbReference type="SUPFAM" id="SSF49265">
    <property type="entry name" value="Fibronectin type III"/>
    <property type="match status" value="5"/>
</dbReference>
<name>A0AAV8YN29_9CUCU</name>
<dbReference type="InterPro" id="IPR000033">
    <property type="entry name" value="LDLR_classB_rpt"/>
</dbReference>
<dbReference type="InterPro" id="IPR013783">
    <property type="entry name" value="Ig-like_fold"/>
</dbReference>
<evidence type="ECO:0000313" key="4">
    <source>
        <dbReference type="EMBL" id="KAJ8952660.1"/>
    </source>
</evidence>
<evidence type="ECO:0000259" key="3">
    <source>
        <dbReference type="PROSITE" id="PS50853"/>
    </source>
</evidence>
<organism evidence="4 5">
    <name type="scientific">Aromia moschata</name>
    <dbReference type="NCBI Taxonomy" id="1265417"/>
    <lineage>
        <taxon>Eukaryota</taxon>
        <taxon>Metazoa</taxon>
        <taxon>Ecdysozoa</taxon>
        <taxon>Arthropoda</taxon>
        <taxon>Hexapoda</taxon>
        <taxon>Insecta</taxon>
        <taxon>Pterygota</taxon>
        <taxon>Neoptera</taxon>
        <taxon>Endopterygota</taxon>
        <taxon>Coleoptera</taxon>
        <taxon>Polyphaga</taxon>
        <taxon>Cucujiformia</taxon>
        <taxon>Chrysomeloidea</taxon>
        <taxon>Cerambycidae</taxon>
        <taxon>Cerambycinae</taxon>
        <taxon>Callichromatini</taxon>
        <taxon>Aromia</taxon>
    </lineage>
</organism>
<protein>
    <recommendedName>
        <fullName evidence="3">Fibronectin type-III domain-containing protein</fullName>
    </recommendedName>
</protein>
<dbReference type="PROSITE" id="PS50853">
    <property type="entry name" value="FN3"/>
    <property type="match status" value="6"/>
</dbReference>
<feature type="domain" description="Fibronectin type-III" evidence="3">
    <location>
        <begin position="533"/>
        <end position="633"/>
    </location>
</feature>
<feature type="non-terminal residue" evidence="4">
    <location>
        <position position="1828"/>
    </location>
</feature>
<keyword evidence="1" id="KW-0677">Repeat</keyword>
<feature type="domain" description="Fibronectin type-III" evidence="3">
    <location>
        <begin position="980"/>
        <end position="1086"/>
    </location>
</feature>
<dbReference type="FunFam" id="2.60.40.10:FF:002572">
    <property type="entry name" value="Tyrosine-protein kinase receptor"/>
    <property type="match status" value="1"/>
</dbReference>
<dbReference type="InterPro" id="IPR003961">
    <property type="entry name" value="FN3_dom"/>
</dbReference>
<keyword evidence="2" id="KW-1133">Transmembrane helix</keyword>
<dbReference type="Gene3D" id="2.60.40.10">
    <property type="entry name" value="Immunoglobulins"/>
    <property type="match status" value="7"/>
</dbReference>
<dbReference type="SMART" id="SM00135">
    <property type="entry name" value="LY"/>
    <property type="match status" value="3"/>
</dbReference>
<proteinExistence type="predicted"/>
<dbReference type="SMART" id="SM00060">
    <property type="entry name" value="FN3"/>
    <property type="match status" value="8"/>
</dbReference>
<dbReference type="Proteomes" id="UP001162162">
    <property type="component" value="Unassembled WGS sequence"/>
</dbReference>
<dbReference type="InterPro" id="IPR036116">
    <property type="entry name" value="FN3_sf"/>
</dbReference>
<keyword evidence="5" id="KW-1185">Reference proteome</keyword>
<dbReference type="InterPro" id="IPR050964">
    <property type="entry name" value="Striated_Muscle_Regulatory"/>
</dbReference>
<dbReference type="PANTHER" id="PTHR13817:SF166">
    <property type="entry name" value="NEURONAL IGCAM-RELATED"/>
    <property type="match status" value="1"/>
</dbReference>
<dbReference type="EMBL" id="JAPWTK010000065">
    <property type="protein sequence ID" value="KAJ8952660.1"/>
    <property type="molecule type" value="Genomic_DNA"/>
</dbReference>
<evidence type="ECO:0000256" key="2">
    <source>
        <dbReference type="SAM" id="Phobius"/>
    </source>
</evidence>
<dbReference type="PANTHER" id="PTHR13817">
    <property type="entry name" value="TITIN"/>
    <property type="match status" value="1"/>
</dbReference>
<feature type="domain" description="Fibronectin type-III" evidence="3">
    <location>
        <begin position="1420"/>
        <end position="1525"/>
    </location>
</feature>
<reference evidence="4" key="1">
    <citation type="journal article" date="2023" name="Insect Mol. Biol.">
        <title>Genome sequencing provides insights into the evolution of gene families encoding plant cell wall-degrading enzymes in longhorned beetles.</title>
        <authorList>
            <person name="Shin N.R."/>
            <person name="Okamura Y."/>
            <person name="Kirsch R."/>
            <person name="Pauchet Y."/>
        </authorList>
    </citation>
    <scope>NUCLEOTIDE SEQUENCE</scope>
    <source>
        <strain evidence="4">AMC_N1</strain>
    </source>
</reference>
<evidence type="ECO:0000256" key="1">
    <source>
        <dbReference type="ARBA" id="ARBA00022737"/>
    </source>
</evidence>
<comment type="caution">
    <text evidence="4">The sequence shown here is derived from an EMBL/GenBank/DDBJ whole genome shotgun (WGS) entry which is preliminary data.</text>
</comment>
<feature type="domain" description="Fibronectin type-III" evidence="3">
    <location>
        <begin position="1623"/>
        <end position="1739"/>
    </location>
</feature>
<dbReference type="Gene3D" id="2.120.10.30">
    <property type="entry name" value="TolB, C-terminal domain"/>
    <property type="match status" value="2"/>
</dbReference>
<dbReference type="SUPFAM" id="SSF63825">
    <property type="entry name" value="YWTD domain"/>
    <property type="match status" value="2"/>
</dbReference>
<accession>A0AAV8YN29</accession>